<feature type="signal peptide" evidence="2">
    <location>
        <begin position="1"/>
        <end position="25"/>
    </location>
</feature>
<feature type="non-terminal residue" evidence="3">
    <location>
        <position position="1"/>
    </location>
</feature>
<evidence type="ECO:0000313" key="3">
    <source>
        <dbReference type="EMBL" id="CAA9480274.1"/>
    </source>
</evidence>
<keyword evidence="2" id="KW-0732">Signal</keyword>
<feature type="non-terminal residue" evidence="3">
    <location>
        <position position="123"/>
    </location>
</feature>
<proteinExistence type="predicted"/>
<protein>
    <submittedName>
        <fullName evidence="3">Uncharacterized protein</fullName>
    </submittedName>
</protein>
<feature type="region of interest" description="Disordered" evidence="1">
    <location>
        <begin position="27"/>
        <end position="123"/>
    </location>
</feature>
<feature type="compositionally biased region" description="Low complexity" evidence="1">
    <location>
        <begin position="86"/>
        <end position="113"/>
    </location>
</feature>
<evidence type="ECO:0000256" key="2">
    <source>
        <dbReference type="SAM" id="SignalP"/>
    </source>
</evidence>
<dbReference type="AlphaFoldDB" id="A0A6J4RS68"/>
<evidence type="ECO:0000256" key="1">
    <source>
        <dbReference type="SAM" id="MobiDB-lite"/>
    </source>
</evidence>
<gene>
    <name evidence="3" type="ORF">AVDCRST_MAG67-823</name>
</gene>
<organism evidence="3">
    <name type="scientific">uncultured Solirubrobacteraceae bacterium</name>
    <dbReference type="NCBI Taxonomy" id="1162706"/>
    <lineage>
        <taxon>Bacteria</taxon>
        <taxon>Bacillati</taxon>
        <taxon>Actinomycetota</taxon>
        <taxon>Thermoleophilia</taxon>
        <taxon>Solirubrobacterales</taxon>
        <taxon>Solirubrobacteraceae</taxon>
        <taxon>environmental samples</taxon>
    </lineage>
</organism>
<accession>A0A6J4RS68</accession>
<feature type="chain" id="PRO_5038708407" evidence="2">
    <location>
        <begin position="26"/>
        <end position="123"/>
    </location>
</feature>
<sequence>WSSICVTTSAASASVLRASISSAWATASSQPTTARGSASLISSSATKRGSCSSRSRRGAPARWSHLCRRCRPRSADGCARWPPPGSSRLPSGRARASCASTSSASRSIATAGSCGWTTSRRRS</sequence>
<dbReference type="EMBL" id="CADCVQ010000041">
    <property type="protein sequence ID" value="CAA9480274.1"/>
    <property type="molecule type" value="Genomic_DNA"/>
</dbReference>
<name>A0A6J4RS68_9ACTN</name>
<feature type="compositionally biased region" description="Polar residues" evidence="1">
    <location>
        <begin position="30"/>
        <end position="47"/>
    </location>
</feature>
<feature type="compositionally biased region" description="Basic residues" evidence="1">
    <location>
        <begin position="54"/>
        <end position="72"/>
    </location>
</feature>
<reference evidence="3" key="1">
    <citation type="submission" date="2020-02" db="EMBL/GenBank/DDBJ databases">
        <authorList>
            <person name="Meier V. D."/>
        </authorList>
    </citation>
    <scope>NUCLEOTIDE SEQUENCE</scope>
    <source>
        <strain evidence="3">AVDCRST_MAG67</strain>
    </source>
</reference>